<comment type="caution">
    <text evidence="4">The sequence shown here is derived from an EMBL/GenBank/DDBJ whole genome shotgun (WGS) entry which is preliminary data.</text>
</comment>
<dbReference type="CDD" id="cd00609">
    <property type="entry name" value="AAT_like"/>
    <property type="match status" value="1"/>
</dbReference>
<reference evidence="4 5" key="1">
    <citation type="submission" date="2015-12" db="EMBL/GenBank/DDBJ databases">
        <title>Haloferax profundi sp. nov. isolated from the Discovery deep brine-seawater interface in the Red Sea.</title>
        <authorList>
            <person name="Zhang G."/>
            <person name="Stingl U."/>
            <person name="Rashid M."/>
        </authorList>
    </citation>
    <scope>NUCLEOTIDE SEQUENCE [LARGE SCALE GENOMIC DNA]</scope>
    <source>
        <strain evidence="4 5">SB29</strain>
    </source>
</reference>
<keyword evidence="5" id="KW-1185">Reference proteome</keyword>
<sequence length="337" mass="36648">MDPGSVPDVDPVTHGGTADHTLVDFSLGSNPERPPGLASIYESAFSTSRRYSLDDYSEFRVAAAEYVGCDPDQIVPSAGVIEGLRLAIGVTVSPGDTVAIPAPCCGEYAREIRLQGGEPVHVPHDRILDDVDPDEHAAVILSHPSNPMGSAYPTPDLRSFVDECQSVDTPLLVDESFLGFTRLPSTAGLDGVITLHSVTNVFGVPSLRAGFAAATGELRDKLTRARCTWVLSAPAVEAATYCLKQEAFLEETRDRIARERPRMVAELEALGYDVYPADSSLVLFRADDVDRVLEETRRRGYAVRDARYYRGLDSHVRVNVRRPHENDGLLDALAEAV</sequence>
<protein>
    <submittedName>
        <fullName evidence="4">Threonine-phosphate decarboxylase</fullName>
    </submittedName>
</protein>
<dbReference type="GO" id="GO:0030170">
    <property type="term" value="F:pyridoxal phosphate binding"/>
    <property type="evidence" value="ECO:0007669"/>
    <property type="project" value="InterPro"/>
</dbReference>
<dbReference type="Gene3D" id="3.90.1150.10">
    <property type="entry name" value="Aspartate Aminotransferase, domain 1"/>
    <property type="match status" value="1"/>
</dbReference>
<dbReference type="SUPFAM" id="SSF53383">
    <property type="entry name" value="PLP-dependent transferases"/>
    <property type="match status" value="1"/>
</dbReference>
<organism evidence="4 5">
    <name type="scientific">Haloferax profundi</name>
    <dbReference type="NCBI Taxonomy" id="1544718"/>
    <lineage>
        <taxon>Archaea</taxon>
        <taxon>Methanobacteriati</taxon>
        <taxon>Methanobacteriota</taxon>
        <taxon>Stenosarchaea group</taxon>
        <taxon>Halobacteria</taxon>
        <taxon>Halobacteriales</taxon>
        <taxon>Haloferacaceae</taxon>
        <taxon>Haloferax</taxon>
    </lineage>
</organism>
<evidence type="ECO:0000259" key="3">
    <source>
        <dbReference type="Pfam" id="PF00155"/>
    </source>
</evidence>
<evidence type="ECO:0000313" key="5">
    <source>
        <dbReference type="Proteomes" id="UP000053157"/>
    </source>
</evidence>
<dbReference type="InterPro" id="IPR015421">
    <property type="entry name" value="PyrdxlP-dep_Trfase_major"/>
</dbReference>
<dbReference type="EMBL" id="LOPV01000002">
    <property type="protein sequence ID" value="KTG31004.1"/>
    <property type="molecule type" value="Genomic_DNA"/>
</dbReference>
<comment type="cofactor">
    <cofactor evidence="1">
        <name>pyridoxal 5'-phosphate</name>
        <dbReference type="ChEBI" id="CHEBI:597326"/>
    </cofactor>
</comment>
<name>A0A0W1SWY1_9EURY</name>
<dbReference type="OrthoDB" id="39225at2157"/>
<evidence type="ECO:0000256" key="1">
    <source>
        <dbReference type="ARBA" id="ARBA00001933"/>
    </source>
</evidence>
<evidence type="ECO:0000313" key="4">
    <source>
        <dbReference type="EMBL" id="KTG31004.1"/>
    </source>
</evidence>
<dbReference type="InterPro" id="IPR015422">
    <property type="entry name" value="PyrdxlP-dep_Trfase_small"/>
</dbReference>
<gene>
    <name evidence="4" type="ORF">AUR66_00445</name>
</gene>
<accession>A0A0W1SWY1</accession>
<dbReference type="Gene3D" id="3.40.640.10">
    <property type="entry name" value="Type I PLP-dependent aspartate aminotransferase-like (Major domain)"/>
    <property type="match status" value="1"/>
</dbReference>
<evidence type="ECO:0000256" key="2">
    <source>
        <dbReference type="ARBA" id="ARBA00022898"/>
    </source>
</evidence>
<proteinExistence type="predicted"/>
<keyword evidence="2" id="KW-0663">Pyridoxal phosphate</keyword>
<dbReference type="AlphaFoldDB" id="A0A0W1SWY1"/>
<dbReference type="Proteomes" id="UP000053157">
    <property type="component" value="Unassembled WGS sequence"/>
</dbReference>
<dbReference type="PANTHER" id="PTHR42885">
    <property type="entry name" value="HISTIDINOL-PHOSPHATE AMINOTRANSFERASE-RELATED"/>
    <property type="match status" value="1"/>
</dbReference>
<dbReference type="InterPro" id="IPR004839">
    <property type="entry name" value="Aminotransferase_I/II_large"/>
</dbReference>
<dbReference type="RefSeq" id="WP_058570509.1">
    <property type="nucleotide sequence ID" value="NZ_LOPV01000002.1"/>
</dbReference>
<dbReference type="InterPro" id="IPR015424">
    <property type="entry name" value="PyrdxlP-dep_Trfase"/>
</dbReference>
<dbReference type="PANTHER" id="PTHR42885:SF1">
    <property type="entry name" value="THREONINE-PHOSPHATE DECARBOXYLASE"/>
    <property type="match status" value="1"/>
</dbReference>
<dbReference type="Pfam" id="PF00155">
    <property type="entry name" value="Aminotran_1_2"/>
    <property type="match status" value="1"/>
</dbReference>
<feature type="domain" description="Aminotransferase class I/classII large" evidence="3">
    <location>
        <begin position="43"/>
        <end position="333"/>
    </location>
</feature>